<evidence type="ECO:0000313" key="3">
    <source>
        <dbReference type="Proteomes" id="UP000824120"/>
    </source>
</evidence>
<evidence type="ECO:0000313" key="2">
    <source>
        <dbReference type="EMBL" id="KAG5602235.1"/>
    </source>
</evidence>
<dbReference type="AlphaFoldDB" id="A0A9J5YNB6"/>
<feature type="compositionally biased region" description="Basic and acidic residues" evidence="1">
    <location>
        <begin position="10"/>
        <end position="21"/>
    </location>
</feature>
<name>A0A9J5YNB6_SOLCO</name>
<dbReference type="EMBL" id="JACXVP010000006">
    <property type="protein sequence ID" value="KAG5602235.1"/>
    <property type="molecule type" value="Genomic_DNA"/>
</dbReference>
<proteinExistence type="predicted"/>
<reference evidence="2 3" key="1">
    <citation type="submission" date="2020-09" db="EMBL/GenBank/DDBJ databases">
        <title>De no assembly of potato wild relative species, Solanum commersonii.</title>
        <authorList>
            <person name="Cho K."/>
        </authorList>
    </citation>
    <scope>NUCLEOTIDE SEQUENCE [LARGE SCALE GENOMIC DNA]</scope>
    <source>
        <strain evidence="2">LZ3.2</strain>
        <tissue evidence="2">Leaf</tissue>
    </source>
</reference>
<evidence type="ECO:0000256" key="1">
    <source>
        <dbReference type="SAM" id="MobiDB-lite"/>
    </source>
</evidence>
<organism evidence="2 3">
    <name type="scientific">Solanum commersonii</name>
    <name type="common">Commerson's wild potato</name>
    <name type="synonym">Commerson's nightshade</name>
    <dbReference type="NCBI Taxonomy" id="4109"/>
    <lineage>
        <taxon>Eukaryota</taxon>
        <taxon>Viridiplantae</taxon>
        <taxon>Streptophyta</taxon>
        <taxon>Embryophyta</taxon>
        <taxon>Tracheophyta</taxon>
        <taxon>Spermatophyta</taxon>
        <taxon>Magnoliopsida</taxon>
        <taxon>eudicotyledons</taxon>
        <taxon>Gunneridae</taxon>
        <taxon>Pentapetalae</taxon>
        <taxon>asterids</taxon>
        <taxon>lamiids</taxon>
        <taxon>Solanales</taxon>
        <taxon>Solanaceae</taxon>
        <taxon>Solanoideae</taxon>
        <taxon>Solaneae</taxon>
        <taxon>Solanum</taxon>
    </lineage>
</organism>
<keyword evidence="3" id="KW-1185">Reference proteome</keyword>
<dbReference type="Proteomes" id="UP000824120">
    <property type="component" value="Chromosome 6"/>
</dbReference>
<protein>
    <submittedName>
        <fullName evidence="2">Uncharacterized protein</fullName>
    </submittedName>
</protein>
<gene>
    <name evidence="2" type="ORF">H5410_033605</name>
</gene>
<accession>A0A9J5YNB6</accession>
<sequence>MGDVVGWCRGDGDRPLERDGKSPANYGFTWHDLWKWRLSAIGSCSCAGIRTSSGVWSHTNVLP</sequence>
<feature type="region of interest" description="Disordered" evidence="1">
    <location>
        <begin position="1"/>
        <end position="24"/>
    </location>
</feature>
<comment type="caution">
    <text evidence="2">The sequence shown here is derived from an EMBL/GenBank/DDBJ whole genome shotgun (WGS) entry which is preliminary data.</text>
</comment>